<dbReference type="EnsemblMetazoa" id="OVOC11615.1">
    <property type="protein sequence ID" value="OVOC11615.1"/>
    <property type="gene ID" value="WBGene00248424"/>
</dbReference>
<keyword evidence="2" id="KW-1185">Reference proteome</keyword>
<sequence>MEENFSEKLQKVCFWKEVMKQRYAWMGGWMDACEGRAEQLQEEFQSQQISGQDRLTTQTFAKDKQISEMSLGY</sequence>
<dbReference type="EMBL" id="CMVM020000380">
    <property type="status" value="NOT_ANNOTATED_CDS"/>
    <property type="molecule type" value="Genomic_DNA"/>
</dbReference>
<evidence type="ECO:0000313" key="2">
    <source>
        <dbReference type="Proteomes" id="UP000024404"/>
    </source>
</evidence>
<accession>A0A8R1TKV4</accession>
<dbReference type="AlphaFoldDB" id="A0A8R1TKV4"/>
<evidence type="ECO:0000313" key="1">
    <source>
        <dbReference type="EnsemblMetazoa" id="OVOC11615.1"/>
    </source>
</evidence>
<name>A0A8R1TKV4_ONCVO</name>
<reference evidence="2" key="1">
    <citation type="submission" date="2013-10" db="EMBL/GenBank/DDBJ databases">
        <title>Genome sequencing of Onchocerca volvulus.</title>
        <authorList>
            <person name="Cotton J."/>
            <person name="Tsai J."/>
            <person name="Stanley E."/>
            <person name="Tracey A."/>
            <person name="Holroyd N."/>
            <person name="Lustigman S."/>
            <person name="Berriman M."/>
        </authorList>
    </citation>
    <scope>NUCLEOTIDE SEQUENCE</scope>
</reference>
<proteinExistence type="predicted"/>
<protein>
    <submittedName>
        <fullName evidence="1">Uncharacterized protein</fullName>
    </submittedName>
</protein>
<dbReference type="Proteomes" id="UP000024404">
    <property type="component" value="Unassembled WGS sequence"/>
</dbReference>
<organism evidence="1 2">
    <name type="scientific">Onchocerca volvulus</name>
    <dbReference type="NCBI Taxonomy" id="6282"/>
    <lineage>
        <taxon>Eukaryota</taxon>
        <taxon>Metazoa</taxon>
        <taxon>Ecdysozoa</taxon>
        <taxon>Nematoda</taxon>
        <taxon>Chromadorea</taxon>
        <taxon>Rhabditida</taxon>
        <taxon>Spirurina</taxon>
        <taxon>Spiruromorpha</taxon>
        <taxon>Filarioidea</taxon>
        <taxon>Onchocercidae</taxon>
        <taxon>Onchocerca</taxon>
    </lineage>
</organism>
<reference evidence="1" key="2">
    <citation type="submission" date="2022-06" db="UniProtKB">
        <authorList>
            <consortium name="EnsemblMetazoa"/>
        </authorList>
    </citation>
    <scope>IDENTIFICATION</scope>
</reference>